<evidence type="ECO:0000256" key="2">
    <source>
        <dbReference type="SAM" id="SignalP"/>
    </source>
</evidence>
<accession>A0A2G5U287</accession>
<keyword evidence="2" id="KW-0732">Signal</keyword>
<feature type="signal peptide" evidence="2">
    <location>
        <begin position="1"/>
        <end position="20"/>
    </location>
</feature>
<keyword evidence="5" id="KW-1185">Reference proteome</keyword>
<dbReference type="EMBL" id="PDUG01000004">
    <property type="protein sequence ID" value="PIC33652.1"/>
    <property type="molecule type" value="Genomic_DNA"/>
</dbReference>
<keyword evidence="1" id="KW-0472">Membrane</keyword>
<protein>
    <recommendedName>
        <fullName evidence="3">GOLD domain-containing protein</fullName>
    </recommendedName>
</protein>
<dbReference type="SMART" id="SM01190">
    <property type="entry name" value="EMP24_GP25L"/>
    <property type="match status" value="1"/>
</dbReference>
<feature type="chain" id="PRO_5013915747" description="GOLD domain-containing protein" evidence="2">
    <location>
        <begin position="21"/>
        <end position="224"/>
    </location>
</feature>
<dbReference type="Pfam" id="PF01105">
    <property type="entry name" value="EMP24_GP25L"/>
    <property type="match status" value="1"/>
</dbReference>
<dbReference type="AlphaFoldDB" id="A0A2G5U287"/>
<comment type="caution">
    <text evidence="4">The sequence shown here is derived from an EMBL/GenBank/DDBJ whole genome shotgun (WGS) entry which is preliminary data.</text>
</comment>
<proteinExistence type="predicted"/>
<evidence type="ECO:0000259" key="3">
    <source>
        <dbReference type="SMART" id="SM01190"/>
    </source>
</evidence>
<sequence>MEIDKHLLLFLVFLTSEVLSIFSDSYVDMRFLLETEQQCVFFPVHQPHAQMDIAVAALKSEYPLSVELFNPSGTSAVKTHNSGRHYFKYPEVDGNFHEIGDFQLCISSKQIRQPVQVSLIIVIHEKNANNIDVASNLQRIKSNTGYDETQMTLQKFEQITLNIDMHLQVMKTEQAKRAFVEKIDRQHIETAFEMINFWHIMRVFLVIFIAGFQVHAIRSLLTTK</sequence>
<evidence type="ECO:0000313" key="5">
    <source>
        <dbReference type="Proteomes" id="UP000230233"/>
    </source>
</evidence>
<feature type="domain" description="GOLD" evidence="3">
    <location>
        <begin position="28"/>
        <end position="222"/>
    </location>
</feature>
<dbReference type="OrthoDB" id="5976732at2759"/>
<gene>
    <name evidence="4" type="primary">Cni-Y73B6BL.36</name>
    <name evidence="4" type="synonym">Cnig_chr_IV.g13556</name>
    <name evidence="4" type="ORF">B9Z55_013556</name>
</gene>
<dbReference type="Proteomes" id="UP000230233">
    <property type="component" value="Chromosome IV"/>
</dbReference>
<feature type="transmembrane region" description="Helical" evidence="1">
    <location>
        <begin position="197"/>
        <end position="217"/>
    </location>
</feature>
<organism evidence="4 5">
    <name type="scientific">Caenorhabditis nigoni</name>
    <dbReference type="NCBI Taxonomy" id="1611254"/>
    <lineage>
        <taxon>Eukaryota</taxon>
        <taxon>Metazoa</taxon>
        <taxon>Ecdysozoa</taxon>
        <taxon>Nematoda</taxon>
        <taxon>Chromadorea</taxon>
        <taxon>Rhabditida</taxon>
        <taxon>Rhabditina</taxon>
        <taxon>Rhabditomorpha</taxon>
        <taxon>Rhabditoidea</taxon>
        <taxon>Rhabditidae</taxon>
        <taxon>Peloderinae</taxon>
        <taxon>Caenorhabditis</taxon>
    </lineage>
</organism>
<name>A0A2G5U287_9PELO</name>
<reference evidence="5" key="1">
    <citation type="submission" date="2017-10" db="EMBL/GenBank/DDBJ databases">
        <title>Rapid genome shrinkage in a self-fertile nematode reveals novel sperm competition proteins.</title>
        <authorList>
            <person name="Yin D."/>
            <person name="Schwarz E.M."/>
            <person name="Thomas C.G."/>
            <person name="Felde R.L."/>
            <person name="Korf I.F."/>
            <person name="Cutter A.D."/>
            <person name="Schartner C.M."/>
            <person name="Ralston E.J."/>
            <person name="Meyer B.J."/>
            <person name="Haag E.S."/>
        </authorList>
    </citation>
    <scope>NUCLEOTIDE SEQUENCE [LARGE SCALE GENOMIC DNA]</scope>
    <source>
        <strain evidence="5">JU1422</strain>
    </source>
</reference>
<dbReference type="STRING" id="1611254.A0A2G5U287"/>
<dbReference type="InterPro" id="IPR009038">
    <property type="entry name" value="GOLD_dom"/>
</dbReference>
<evidence type="ECO:0000256" key="1">
    <source>
        <dbReference type="SAM" id="Phobius"/>
    </source>
</evidence>
<evidence type="ECO:0000313" key="4">
    <source>
        <dbReference type="EMBL" id="PIC33652.1"/>
    </source>
</evidence>
<keyword evidence="1" id="KW-1133">Transmembrane helix</keyword>
<keyword evidence="1" id="KW-0812">Transmembrane</keyword>